<dbReference type="InterPro" id="IPR036397">
    <property type="entry name" value="RNaseH_sf"/>
</dbReference>
<keyword evidence="5" id="KW-1185">Reference proteome</keyword>
<evidence type="ECO:0000259" key="2">
    <source>
        <dbReference type="PROSITE" id="PS50994"/>
    </source>
</evidence>
<dbReference type="InterPro" id="IPR054722">
    <property type="entry name" value="PolX-like_BBD"/>
</dbReference>
<dbReference type="InterPro" id="IPR012337">
    <property type="entry name" value="RNaseH-like_sf"/>
</dbReference>
<dbReference type="Pfam" id="PF07727">
    <property type="entry name" value="RVT_2"/>
    <property type="match status" value="1"/>
</dbReference>
<dbReference type="InterPro" id="IPR025724">
    <property type="entry name" value="GAG-pre-integrase_dom"/>
</dbReference>
<dbReference type="GO" id="GO:0003676">
    <property type="term" value="F:nucleic acid binding"/>
    <property type="evidence" value="ECO:0007669"/>
    <property type="project" value="InterPro"/>
</dbReference>
<evidence type="ECO:0000313" key="6">
    <source>
        <dbReference type="Proteomes" id="UP000290189"/>
    </source>
</evidence>
<dbReference type="EMBL" id="CDSF01000110">
    <property type="protein sequence ID" value="CEP01147.1"/>
    <property type="molecule type" value="Genomic_DNA"/>
</dbReference>
<dbReference type="SUPFAM" id="SSF53098">
    <property type="entry name" value="Ribonuclease H-like"/>
    <property type="match status" value="1"/>
</dbReference>
<dbReference type="PROSITE" id="PS50994">
    <property type="entry name" value="INTEGRASE"/>
    <property type="match status" value="1"/>
</dbReference>
<name>A0A0G4J0Y5_PLABS</name>
<dbReference type="AlphaFoldDB" id="A0A0G4J0Y5"/>
<reference evidence="3 5" key="1">
    <citation type="submission" date="2015-02" db="EMBL/GenBank/DDBJ databases">
        <authorList>
            <person name="Chooi Y.-H."/>
        </authorList>
    </citation>
    <scope>NUCLEOTIDE SEQUENCE [LARGE SCALE GENOMIC DNA]</scope>
    <source>
        <strain evidence="3">E3</strain>
    </source>
</reference>
<dbReference type="STRING" id="37360.A0A0G4J0Y5"/>
<dbReference type="CDD" id="cd09272">
    <property type="entry name" value="RNase_HI_RT_Ty1"/>
    <property type="match status" value="1"/>
</dbReference>
<dbReference type="Pfam" id="PF13976">
    <property type="entry name" value="gag_pre-integrs"/>
    <property type="match status" value="1"/>
</dbReference>
<protein>
    <recommendedName>
        <fullName evidence="2">Integrase catalytic domain-containing protein</fullName>
    </recommendedName>
</protein>
<dbReference type="PANTHER" id="PTHR11439:SF483">
    <property type="entry name" value="PEPTIDE SYNTHASE GLIP-LIKE, PUTATIVE (AFU_ORTHOLOGUE AFUA_3G12920)-RELATED"/>
    <property type="match status" value="1"/>
</dbReference>
<geneLocation type="mitochondrion" evidence="4"/>
<evidence type="ECO:0000313" key="5">
    <source>
        <dbReference type="Proteomes" id="UP000039324"/>
    </source>
</evidence>
<dbReference type="OrthoDB" id="783026at2759"/>
<dbReference type="InterPro" id="IPR013103">
    <property type="entry name" value="RVT_2"/>
</dbReference>
<dbReference type="PANTHER" id="PTHR11439">
    <property type="entry name" value="GAG-POL-RELATED RETROTRANSPOSON"/>
    <property type="match status" value="1"/>
</dbReference>
<dbReference type="GO" id="GO:0015074">
    <property type="term" value="P:DNA integration"/>
    <property type="evidence" value="ECO:0007669"/>
    <property type="project" value="InterPro"/>
</dbReference>
<reference evidence="4 6" key="2">
    <citation type="submission" date="2018-03" db="EMBL/GenBank/DDBJ databases">
        <authorList>
            <person name="Fogelqvist J."/>
        </authorList>
    </citation>
    <scope>NUCLEOTIDE SEQUENCE [LARGE SCALE GENOMIC DNA]</scope>
</reference>
<gene>
    <name evidence="3" type="ORF">PBRA_008459</name>
    <name evidence="4" type="ORF">PLBR_LOCUS6664</name>
</gene>
<sequence>MSDGTVDPVGKKGMGSLARIRDAAEDFKEAFVTDTLESLRPEHELAREAVVNSINRMAVCKQNWTRAMRALKLEDDDDVDVVAAMMLTMRMTEDWMELLEDMYCDRLGVRRKRTQASERAQALRSNPETVTRWEELMSKITQKGTVMTEEFQISILRNRMLRRYDLDVKDFETKGELFKHCIAKDPKGMRSSKRDGKKEDDEDTVMFTLRNGKKVNLATVKCHRCNQMGHFQWMRDKCNKAGSDDGKSEDGEMFMTVKDKGKFDEDIWVNDDAAPWHVCNSREAFVDMDECQGKVLGGDKEYEGADIAGIGTVRITTKSGNQITLNETRYVPSFKTNLISGQRVIDMGCTVRGDKTRLEYMRKGKVVLSMSRYKGYWALRATPKLQSVLFGQPGPAVSLSTWHERFGHASYDKLMKLIKEESCEGLNASDVKAPEGKCVDCYIGKSKRQAFVKEGDEAKEIGEVIHADISGKFSVRGRSGNWYFSVLRDKKSRHGWVKLIKRKSEAGQHFMEFKPWFERQTGRKIRRYANDKGGEFVSKELREYLSAEGIEIWETNTATPNENGLAERYVGMIKDMATTNHERSGLPRMFWDDAVEHAGVITPLLPTNKVEDGKTPFEIIHNRKPRVSQLRPFGCQAIVYQSKDTRRSSRSKAKGIEGVMIGYAPSRPGYKIYITTSKKEETKAKLIMNEMAMFADAEPDVGMQDVMNEVMFQQTKASEVPLPTSYEEAIANENWKRAIEDEQEAMRNRDVFRLMPLPTGRKALKCDYVYKAKANPDGSVSKYKARLVAKGYDQVKVIDYVDTFAPVAKLATLRLLIALKVIRRYTAWQRDVKTAFLYADLKEDVYIQQPKRMEDDDHPDWVWKLNKSIYGLKQASVEFYKHLVTAFLKGGFEQCKSDPCLLKKVDGDDVVFVAFHVDDIPIVGSSTRIMLEADQVLKDNFTVEESEFEWMLGINMKWSPDGGVHLSQESFVEMLLTKFHMTSAKGANTPMQKGETISARGSPRTDDERIESKRLPYRELVGSLLYLTGTRPDIAFVVGRLCRFMGCYGANHYEAAKRVLRYLKTTKDMALKYPCCEQSEQLKLIVDSDHAGCPDTGRSTTGYMIKFGECMITWKSVLQKTVALSTTEAEYMALCSGVRELLWVKQVCEFLQVKFEGPIAVFTDNTGAMAISNHQGDDLRGRTKHMNVRYHFTKEQVHAGTIKLHHVPSTRNVADILTKPLTRDAFEGHRAKIPIDSAGECQTFAQ</sequence>
<dbReference type="InterPro" id="IPR001584">
    <property type="entry name" value="Integrase_cat-core"/>
</dbReference>
<evidence type="ECO:0000256" key="1">
    <source>
        <dbReference type="SAM" id="MobiDB-lite"/>
    </source>
</evidence>
<dbReference type="Gene3D" id="3.30.420.10">
    <property type="entry name" value="Ribonuclease H-like superfamily/Ribonuclease H"/>
    <property type="match status" value="1"/>
</dbReference>
<dbReference type="Proteomes" id="UP000039324">
    <property type="component" value="Unassembled WGS sequence"/>
</dbReference>
<keyword evidence="4" id="KW-0496">Mitochondrion</keyword>
<feature type="region of interest" description="Disordered" evidence="1">
    <location>
        <begin position="987"/>
        <end position="1008"/>
    </location>
</feature>
<dbReference type="Proteomes" id="UP000290189">
    <property type="component" value="Unassembled WGS sequence"/>
</dbReference>
<dbReference type="Pfam" id="PF22936">
    <property type="entry name" value="Pol_BBD"/>
    <property type="match status" value="1"/>
</dbReference>
<proteinExistence type="predicted"/>
<dbReference type="EMBL" id="OVEO01000012">
    <property type="protein sequence ID" value="SPQ99449.1"/>
    <property type="molecule type" value="Genomic_DNA"/>
</dbReference>
<accession>A0A0G4J0Y5</accession>
<dbReference type="OMA" id="VITHERT"/>
<evidence type="ECO:0000313" key="4">
    <source>
        <dbReference type="EMBL" id="SPQ99449.1"/>
    </source>
</evidence>
<evidence type="ECO:0000313" key="3">
    <source>
        <dbReference type="EMBL" id="CEP01147.1"/>
    </source>
</evidence>
<organism evidence="3 5">
    <name type="scientific">Plasmodiophora brassicae</name>
    <name type="common">Clubroot disease agent</name>
    <dbReference type="NCBI Taxonomy" id="37360"/>
    <lineage>
        <taxon>Eukaryota</taxon>
        <taxon>Sar</taxon>
        <taxon>Rhizaria</taxon>
        <taxon>Endomyxa</taxon>
        <taxon>Phytomyxea</taxon>
        <taxon>Plasmodiophorida</taxon>
        <taxon>Plasmodiophoridae</taxon>
        <taxon>Plasmodiophora</taxon>
    </lineage>
</organism>
<feature type="domain" description="Integrase catalytic" evidence="2">
    <location>
        <begin position="456"/>
        <end position="624"/>
    </location>
</feature>